<dbReference type="Proteomes" id="UP000743370">
    <property type="component" value="Unassembled WGS sequence"/>
</dbReference>
<dbReference type="GO" id="GO:0016020">
    <property type="term" value="C:membrane"/>
    <property type="evidence" value="ECO:0007669"/>
    <property type="project" value="UniProtKB-SubCell"/>
</dbReference>
<evidence type="ECO:0000256" key="6">
    <source>
        <dbReference type="SAM" id="MobiDB-lite"/>
    </source>
</evidence>
<sequence length="254" mass="28310">MKGAPRIIQTFNKLFKIRNVGRPSTPNTNVSIRTPSNSNSNSQGNSTEVEESEEGEEDEDASTTSLNVSTEFLRAVQAPSNLIALLIKIVNCLVKGGLGPACNSTGMIDRYILGLGHLYRKPVYRNQENQFTEILGYVVNFVLQPDSNSIREALAKSKPISNLTCLVSTYFDHNETTSDFCLRLLLTILRARDLYAPLSRLLSVLPVNGLPLSQAQCDHAYDLFLQFDRQENSFVLSHLHQLRDSLSHLKGDIQ</sequence>
<evidence type="ECO:0000313" key="8">
    <source>
        <dbReference type="Proteomes" id="UP000743370"/>
    </source>
</evidence>
<keyword evidence="3" id="KW-0812">Transmembrane</keyword>
<evidence type="ECO:0000313" key="7">
    <source>
        <dbReference type="EMBL" id="KAG2385375.1"/>
    </source>
</evidence>
<dbReference type="EMBL" id="JABFOF010000008">
    <property type="protein sequence ID" value="KAG2385375.1"/>
    <property type="molecule type" value="Genomic_DNA"/>
</dbReference>
<dbReference type="PANTHER" id="PTHR31113">
    <property type="entry name" value="UPF0496 PROTEIN 3-RELATED"/>
    <property type="match status" value="1"/>
</dbReference>
<organism evidence="7 8">
    <name type="scientific">Phaseolus angularis</name>
    <name type="common">Azuki bean</name>
    <name type="synonym">Vigna angularis</name>
    <dbReference type="NCBI Taxonomy" id="3914"/>
    <lineage>
        <taxon>Eukaryota</taxon>
        <taxon>Viridiplantae</taxon>
        <taxon>Streptophyta</taxon>
        <taxon>Embryophyta</taxon>
        <taxon>Tracheophyta</taxon>
        <taxon>Spermatophyta</taxon>
        <taxon>Magnoliopsida</taxon>
        <taxon>eudicotyledons</taxon>
        <taxon>Gunneridae</taxon>
        <taxon>Pentapetalae</taxon>
        <taxon>rosids</taxon>
        <taxon>fabids</taxon>
        <taxon>Fabales</taxon>
        <taxon>Fabaceae</taxon>
        <taxon>Papilionoideae</taxon>
        <taxon>50 kb inversion clade</taxon>
        <taxon>NPAAA clade</taxon>
        <taxon>indigoferoid/millettioid clade</taxon>
        <taxon>Phaseoleae</taxon>
        <taxon>Vigna</taxon>
    </lineage>
</organism>
<feature type="compositionally biased region" description="Polar residues" evidence="6">
    <location>
        <begin position="22"/>
        <end position="35"/>
    </location>
</feature>
<comment type="subcellular location">
    <subcellularLocation>
        <location evidence="1">Membrane</location>
    </subcellularLocation>
</comment>
<evidence type="ECO:0000256" key="1">
    <source>
        <dbReference type="ARBA" id="ARBA00004370"/>
    </source>
</evidence>
<name>A0A8T0JY11_PHAAN</name>
<gene>
    <name evidence="7" type="ORF">HKW66_Vig0124670</name>
</gene>
<evidence type="ECO:0000256" key="4">
    <source>
        <dbReference type="ARBA" id="ARBA00022989"/>
    </source>
</evidence>
<keyword evidence="5" id="KW-0472">Membrane</keyword>
<dbReference type="InterPro" id="IPR007749">
    <property type="entry name" value="DUF677"/>
</dbReference>
<reference evidence="7 8" key="1">
    <citation type="submission" date="2020-05" db="EMBL/GenBank/DDBJ databases">
        <title>Vigna angularis (adzuki bean) Var. LongXiaoDou No. 4 denovo assembly.</title>
        <authorList>
            <person name="Xiang H."/>
        </authorList>
    </citation>
    <scope>NUCLEOTIDE SEQUENCE [LARGE SCALE GENOMIC DNA]</scope>
    <source>
        <tissue evidence="7">Leaf</tissue>
    </source>
</reference>
<keyword evidence="4" id="KW-1133">Transmembrane helix</keyword>
<comment type="caution">
    <text evidence="7">The sequence shown here is derived from an EMBL/GenBank/DDBJ whole genome shotgun (WGS) entry which is preliminary data.</text>
</comment>
<evidence type="ECO:0000256" key="5">
    <source>
        <dbReference type="ARBA" id="ARBA00023136"/>
    </source>
</evidence>
<feature type="compositionally biased region" description="Acidic residues" evidence="6">
    <location>
        <begin position="48"/>
        <end position="61"/>
    </location>
</feature>
<protein>
    <submittedName>
        <fullName evidence="7">UPF0496 protein</fullName>
    </submittedName>
</protein>
<dbReference type="AlphaFoldDB" id="A0A8T0JY11"/>
<evidence type="ECO:0000256" key="3">
    <source>
        <dbReference type="ARBA" id="ARBA00022692"/>
    </source>
</evidence>
<evidence type="ECO:0000256" key="2">
    <source>
        <dbReference type="ARBA" id="ARBA00009074"/>
    </source>
</evidence>
<feature type="compositionally biased region" description="Low complexity" evidence="6">
    <location>
        <begin position="36"/>
        <end position="47"/>
    </location>
</feature>
<comment type="similarity">
    <text evidence="2">Belongs to the UPF0496 family.</text>
</comment>
<accession>A0A8T0JY11</accession>
<feature type="region of interest" description="Disordered" evidence="6">
    <location>
        <begin position="19"/>
        <end position="64"/>
    </location>
</feature>
<dbReference type="PANTHER" id="PTHR31113:SF5">
    <property type="entry name" value="OS04G0405700 PROTEIN"/>
    <property type="match status" value="1"/>
</dbReference>
<proteinExistence type="inferred from homology"/>